<dbReference type="EMBL" id="CAJVQB010032423">
    <property type="protein sequence ID" value="CAG8818295.1"/>
    <property type="molecule type" value="Genomic_DNA"/>
</dbReference>
<dbReference type="PANTHER" id="PTHR48081:SF33">
    <property type="entry name" value="KYNURENINE FORMAMIDASE"/>
    <property type="match status" value="1"/>
</dbReference>
<evidence type="ECO:0000313" key="4">
    <source>
        <dbReference type="Proteomes" id="UP000789901"/>
    </source>
</evidence>
<dbReference type="Gene3D" id="3.40.50.1820">
    <property type="entry name" value="alpha/beta hydrolase"/>
    <property type="match status" value="1"/>
</dbReference>
<dbReference type="SUPFAM" id="SSF53474">
    <property type="entry name" value="alpha/beta-Hydrolases"/>
    <property type="match status" value="1"/>
</dbReference>
<dbReference type="PANTHER" id="PTHR48081">
    <property type="entry name" value="AB HYDROLASE SUPERFAMILY PROTEIN C4A8.06C"/>
    <property type="match status" value="1"/>
</dbReference>
<dbReference type="Pfam" id="PF20434">
    <property type="entry name" value="BD-FAE"/>
    <property type="match status" value="1"/>
</dbReference>
<dbReference type="InterPro" id="IPR050300">
    <property type="entry name" value="GDXG_lipolytic_enzyme"/>
</dbReference>
<dbReference type="InterPro" id="IPR049492">
    <property type="entry name" value="BD-FAE-like_dom"/>
</dbReference>
<dbReference type="InterPro" id="IPR019826">
    <property type="entry name" value="Carboxylesterase_B_AS"/>
</dbReference>
<comment type="caution">
    <text evidence="3">The sequence shown here is derived from an EMBL/GenBank/DDBJ whole genome shotgun (WGS) entry which is preliminary data.</text>
</comment>
<proteinExistence type="predicted"/>
<gene>
    <name evidence="3" type="ORF">GMARGA_LOCUS27021</name>
</gene>
<keyword evidence="1" id="KW-0378">Hydrolase</keyword>
<sequence>EDIYYGSNSNSNRLDVYIPDTSKYPQMFDAAFHPVIVFIHGGSWGSGDKVWYSLLALRLRQMGYVVVVPNVTLYPKAKVDVMLSDIKRTLVWTKRFISKFGGDPNKIYIMGHSSGAHLASLVTVRDSIIKSQTMEGRVSSNLNDIDPELELPKIAGLIFYHKPLGSETHLNTDTFIVRMAGVYDIRRHYLWETKRGVEEISPMGRVMARTIIDFNDFSGEIRYIYTHRKLLAQKALKGYKTLKIKKRNEKCPRYGDSFCKYLGPPVSSLQCDSPESFEMNSPTLLLQSAMKDREDETVPLESTLRFNLVLSDLNIEDLRLRIMNGMEHSDPVVGMMYSPFRNRFTPHLISELGNFMLQDDLEIEEY</sequence>
<dbReference type="PROSITE" id="PS00122">
    <property type="entry name" value="CARBOXYLESTERASE_B_1"/>
    <property type="match status" value="1"/>
</dbReference>
<accession>A0ABN7W6M2</accession>
<feature type="non-terminal residue" evidence="3">
    <location>
        <position position="1"/>
    </location>
</feature>
<reference evidence="3 4" key="1">
    <citation type="submission" date="2021-06" db="EMBL/GenBank/DDBJ databases">
        <authorList>
            <person name="Kallberg Y."/>
            <person name="Tangrot J."/>
            <person name="Rosling A."/>
        </authorList>
    </citation>
    <scope>NUCLEOTIDE SEQUENCE [LARGE SCALE GENOMIC DNA]</scope>
    <source>
        <strain evidence="3 4">120-4 pot B 10/14</strain>
    </source>
</reference>
<dbReference type="Proteomes" id="UP000789901">
    <property type="component" value="Unassembled WGS sequence"/>
</dbReference>
<organism evidence="3 4">
    <name type="scientific">Gigaspora margarita</name>
    <dbReference type="NCBI Taxonomy" id="4874"/>
    <lineage>
        <taxon>Eukaryota</taxon>
        <taxon>Fungi</taxon>
        <taxon>Fungi incertae sedis</taxon>
        <taxon>Mucoromycota</taxon>
        <taxon>Glomeromycotina</taxon>
        <taxon>Glomeromycetes</taxon>
        <taxon>Diversisporales</taxon>
        <taxon>Gigasporaceae</taxon>
        <taxon>Gigaspora</taxon>
    </lineage>
</organism>
<feature type="domain" description="BD-FAE-like" evidence="2">
    <location>
        <begin position="14"/>
        <end position="127"/>
    </location>
</feature>
<evidence type="ECO:0000259" key="2">
    <source>
        <dbReference type="Pfam" id="PF20434"/>
    </source>
</evidence>
<keyword evidence="4" id="KW-1185">Reference proteome</keyword>
<evidence type="ECO:0000313" key="3">
    <source>
        <dbReference type="EMBL" id="CAG8818295.1"/>
    </source>
</evidence>
<protein>
    <submittedName>
        <fullName evidence="3">32146_t:CDS:1</fullName>
    </submittedName>
</protein>
<dbReference type="InterPro" id="IPR029058">
    <property type="entry name" value="AB_hydrolase_fold"/>
</dbReference>
<evidence type="ECO:0000256" key="1">
    <source>
        <dbReference type="ARBA" id="ARBA00022801"/>
    </source>
</evidence>
<name>A0ABN7W6M2_GIGMA</name>